<protein>
    <submittedName>
        <fullName evidence="1">Uncharacterized protein</fullName>
    </submittedName>
</protein>
<sequence>RTGSLSSFGSAHESLSDGNNGQQSRSLSMQSQSQMQSFGARPQNAQAARRPPPSNQQQQQQQQQQQRGSPNRPQMPTQQSGRPVPPRPSPNVATAGTQQRPPRPVNLAQQARPMIRTRPPYNGSPASHSQQGSPSPAGSPHPETSPSLAKQPRPTLPQSALHQQEVHMQGQPRRPAPGPQAGGGVRPQPRPQVRPGAGVSATDPSKWLASTMGSLPTDQQERLAGLFRGLQSKTIDFQSFVRDAEAIMGPKFQDLLEIMRNQGVRPPQMQQQQQRPQLAAGQMLNNSQQQTAMRPGHPMSVPANRPGMMSAQNSD</sequence>
<name>A0ACC1LTU9_9FUNG</name>
<dbReference type="EMBL" id="JANBVB010003580">
    <property type="protein sequence ID" value="KAJ2878291.1"/>
    <property type="molecule type" value="Genomic_DNA"/>
</dbReference>
<evidence type="ECO:0000313" key="2">
    <source>
        <dbReference type="Proteomes" id="UP001139981"/>
    </source>
</evidence>
<gene>
    <name evidence="1" type="ORF">IWW38_006358</name>
</gene>
<dbReference type="Proteomes" id="UP001139981">
    <property type="component" value="Unassembled WGS sequence"/>
</dbReference>
<accession>A0ACC1LTU9</accession>
<reference evidence="1" key="1">
    <citation type="submission" date="2022-07" db="EMBL/GenBank/DDBJ databases">
        <title>Phylogenomic reconstructions and comparative analyses of Kickxellomycotina fungi.</title>
        <authorList>
            <person name="Reynolds N.K."/>
            <person name="Stajich J.E."/>
            <person name="Barry K."/>
            <person name="Grigoriev I.V."/>
            <person name="Crous P."/>
            <person name="Smith M.E."/>
        </authorList>
    </citation>
    <scope>NUCLEOTIDE SEQUENCE</scope>
    <source>
        <strain evidence="1">CBS 190363</strain>
    </source>
</reference>
<feature type="non-terminal residue" evidence="1">
    <location>
        <position position="315"/>
    </location>
</feature>
<proteinExistence type="predicted"/>
<evidence type="ECO:0000313" key="1">
    <source>
        <dbReference type="EMBL" id="KAJ2878291.1"/>
    </source>
</evidence>
<comment type="caution">
    <text evidence="1">The sequence shown here is derived from an EMBL/GenBank/DDBJ whole genome shotgun (WGS) entry which is preliminary data.</text>
</comment>
<keyword evidence="2" id="KW-1185">Reference proteome</keyword>
<organism evidence="1 2">
    <name type="scientific">Coemansia aciculifera</name>
    <dbReference type="NCBI Taxonomy" id="417176"/>
    <lineage>
        <taxon>Eukaryota</taxon>
        <taxon>Fungi</taxon>
        <taxon>Fungi incertae sedis</taxon>
        <taxon>Zoopagomycota</taxon>
        <taxon>Kickxellomycotina</taxon>
        <taxon>Kickxellomycetes</taxon>
        <taxon>Kickxellales</taxon>
        <taxon>Kickxellaceae</taxon>
        <taxon>Coemansia</taxon>
    </lineage>
</organism>
<feature type="non-terminal residue" evidence="1">
    <location>
        <position position="1"/>
    </location>
</feature>